<accession>A0A385LWJ9</accession>
<dbReference type="GeneID" id="38344793"/>
<keyword evidence="12 17" id="KW-0496">Mitochondrion</keyword>
<dbReference type="GO" id="GO:0031966">
    <property type="term" value="C:mitochondrial membrane"/>
    <property type="evidence" value="ECO:0007669"/>
    <property type="project" value="UniProtKB-SubCell"/>
</dbReference>
<evidence type="ECO:0000256" key="10">
    <source>
        <dbReference type="ARBA" id="ARBA00022989"/>
    </source>
</evidence>
<evidence type="ECO:0000256" key="15">
    <source>
        <dbReference type="ARBA" id="ARBA00049551"/>
    </source>
</evidence>
<evidence type="ECO:0000256" key="1">
    <source>
        <dbReference type="ARBA" id="ARBA00004225"/>
    </source>
</evidence>
<organism evidence="17">
    <name type="scientific">Panulirus argus</name>
    <name type="common">Caribbean spiny lobster</name>
    <name type="synonym">Palinurus argus</name>
    <dbReference type="NCBI Taxonomy" id="6737"/>
    <lineage>
        <taxon>Eukaryota</taxon>
        <taxon>Metazoa</taxon>
        <taxon>Ecdysozoa</taxon>
        <taxon>Arthropoda</taxon>
        <taxon>Crustacea</taxon>
        <taxon>Multicrustacea</taxon>
        <taxon>Malacostraca</taxon>
        <taxon>Eumalacostraca</taxon>
        <taxon>Eucarida</taxon>
        <taxon>Decapoda</taxon>
        <taxon>Pleocyemata</taxon>
        <taxon>Achelata</taxon>
        <taxon>Palinuroidea</taxon>
        <taxon>Palinuridae</taxon>
        <taxon>Panulirus</taxon>
    </lineage>
</organism>
<dbReference type="InterPro" id="IPR050269">
    <property type="entry name" value="ComplexI_Subunit6"/>
</dbReference>
<evidence type="ECO:0000256" key="11">
    <source>
        <dbReference type="ARBA" id="ARBA00023027"/>
    </source>
</evidence>
<dbReference type="GO" id="GO:0008137">
    <property type="term" value="F:NADH dehydrogenase (ubiquinone) activity"/>
    <property type="evidence" value="ECO:0007669"/>
    <property type="project" value="UniProtKB-EC"/>
</dbReference>
<evidence type="ECO:0000256" key="4">
    <source>
        <dbReference type="ARBA" id="ARBA00021095"/>
    </source>
</evidence>
<evidence type="ECO:0000256" key="16">
    <source>
        <dbReference type="SAM" id="Phobius"/>
    </source>
</evidence>
<evidence type="ECO:0000256" key="14">
    <source>
        <dbReference type="ARBA" id="ARBA00031019"/>
    </source>
</evidence>
<comment type="catalytic activity">
    <reaction evidence="15">
        <text>a ubiquinone + NADH + 5 H(+)(in) = a ubiquinol + NAD(+) + 4 H(+)(out)</text>
        <dbReference type="Rhea" id="RHEA:29091"/>
        <dbReference type="Rhea" id="RHEA-COMP:9565"/>
        <dbReference type="Rhea" id="RHEA-COMP:9566"/>
        <dbReference type="ChEBI" id="CHEBI:15378"/>
        <dbReference type="ChEBI" id="CHEBI:16389"/>
        <dbReference type="ChEBI" id="CHEBI:17976"/>
        <dbReference type="ChEBI" id="CHEBI:57540"/>
        <dbReference type="ChEBI" id="CHEBI:57945"/>
        <dbReference type="EC" id="7.1.1.2"/>
    </reaction>
</comment>
<dbReference type="AlphaFoldDB" id="A0A385LWJ9"/>
<evidence type="ECO:0000256" key="12">
    <source>
        <dbReference type="ARBA" id="ARBA00023128"/>
    </source>
</evidence>
<keyword evidence="6" id="KW-0679">Respiratory chain</keyword>
<evidence type="ECO:0000256" key="8">
    <source>
        <dbReference type="ARBA" id="ARBA00022967"/>
    </source>
</evidence>
<feature type="transmembrane region" description="Helical" evidence="16">
    <location>
        <begin position="141"/>
        <end position="163"/>
    </location>
</feature>
<evidence type="ECO:0000256" key="13">
    <source>
        <dbReference type="ARBA" id="ARBA00023136"/>
    </source>
</evidence>
<dbReference type="PANTHER" id="PTHR11435">
    <property type="entry name" value="NADH UBIQUINONE OXIDOREDUCTASE SUBUNIT ND6"/>
    <property type="match status" value="1"/>
</dbReference>
<keyword evidence="7 16" id="KW-0812">Transmembrane</keyword>
<protein>
    <recommendedName>
        <fullName evidence="4">NADH-ubiquinone oxidoreductase chain 6</fullName>
        <ecNumber evidence="3">7.1.1.2</ecNumber>
    </recommendedName>
    <alternativeName>
        <fullName evidence="14">NADH dehydrogenase subunit 6</fullName>
    </alternativeName>
</protein>
<name>A0A385LWJ9_PANAR</name>
<feature type="transmembrane region" description="Helical" evidence="16">
    <location>
        <begin position="49"/>
        <end position="69"/>
    </location>
</feature>
<evidence type="ECO:0000256" key="6">
    <source>
        <dbReference type="ARBA" id="ARBA00022660"/>
    </source>
</evidence>
<evidence type="ECO:0000256" key="9">
    <source>
        <dbReference type="ARBA" id="ARBA00022982"/>
    </source>
</evidence>
<keyword evidence="9" id="KW-0249">Electron transport</keyword>
<dbReference type="EMBL" id="MH068821">
    <property type="protein sequence ID" value="AYA51673.1"/>
    <property type="molecule type" value="Genomic_DNA"/>
</dbReference>
<evidence type="ECO:0000256" key="2">
    <source>
        <dbReference type="ARBA" id="ARBA00005698"/>
    </source>
</evidence>
<dbReference type="CTD" id="4541"/>
<keyword evidence="11" id="KW-0520">NAD</keyword>
<geneLocation type="mitochondrion" evidence="17"/>
<dbReference type="EC" id="7.1.1.2" evidence="3"/>
<gene>
    <name evidence="17" type="primary">ND6</name>
</gene>
<dbReference type="PANTHER" id="PTHR11435:SF1">
    <property type="entry name" value="NADH-UBIQUINONE OXIDOREDUCTASE CHAIN 6"/>
    <property type="match status" value="1"/>
</dbReference>
<evidence type="ECO:0000313" key="17">
    <source>
        <dbReference type="EMBL" id="AYA51673.1"/>
    </source>
</evidence>
<evidence type="ECO:0000256" key="5">
    <source>
        <dbReference type="ARBA" id="ARBA00022448"/>
    </source>
</evidence>
<proteinExistence type="inferred from homology"/>
<comment type="similarity">
    <text evidence="2">Belongs to the complex I subunit 6 family.</text>
</comment>
<keyword evidence="10 16" id="KW-1133">Transmembrane helix</keyword>
<evidence type="ECO:0000256" key="3">
    <source>
        <dbReference type="ARBA" id="ARBA00012944"/>
    </source>
</evidence>
<feature type="transmembrane region" description="Helical" evidence="16">
    <location>
        <begin position="81"/>
        <end position="101"/>
    </location>
</feature>
<dbReference type="RefSeq" id="YP_009526863.1">
    <property type="nucleotide sequence ID" value="NC_039671.1"/>
</dbReference>
<keyword evidence="8" id="KW-1278">Translocase</keyword>
<evidence type="ECO:0000256" key="7">
    <source>
        <dbReference type="ARBA" id="ARBA00022692"/>
    </source>
</evidence>
<keyword evidence="13 16" id="KW-0472">Membrane</keyword>
<keyword evidence="5" id="KW-0813">Transport</keyword>
<comment type="subcellular location">
    <subcellularLocation>
        <location evidence="1">Mitochondrion membrane</location>
        <topology evidence="1">Multi-pass membrane protein</topology>
    </subcellularLocation>
</comment>
<reference evidence="17" key="1">
    <citation type="submission" date="2018-03" db="EMBL/GenBank/DDBJ databases">
        <title>The mitochondrial genome of the Caribbean spiny lobster Panulirus argus using NGS.</title>
        <authorList>
            <person name="Baeza J.A."/>
        </authorList>
    </citation>
    <scope>NUCLEOTIDE SEQUENCE</scope>
    <source>
        <strain evidence="17">1</strain>
    </source>
</reference>
<sequence>MTMFLVPFILSLSIVFTRLTHPLSAGIMLLIQTTLISISSGMISSSFWFSYILFLIFLGGMLVLFIYVASLASNESFELSITLALLVIMSSTIISTAVLLLDPLLSIQSVSMEHSFLSAKNVPDMFSISTHFIYNFPTMSLTMIVILYLLFTLIVVVEMTSVFSGPLRLSK</sequence>